<dbReference type="AlphaFoldDB" id="A0A1F6WBN4"/>
<dbReference type="GO" id="GO:0005776">
    <property type="term" value="C:autophagosome"/>
    <property type="evidence" value="ECO:0007669"/>
    <property type="project" value="TreeGrafter"/>
</dbReference>
<organism evidence="7 8">
    <name type="scientific">Candidatus Nomurabacteria bacterium RIFCSPHIGHO2_12_FULL_37_29</name>
    <dbReference type="NCBI Taxonomy" id="1801759"/>
    <lineage>
        <taxon>Bacteria</taxon>
        <taxon>Candidatus Nomuraibacteriota</taxon>
    </lineage>
</organism>
<dbReference type="GO" id="GO:0016020">
    <property type="term" value="C:membrane"/>
    <property type="evidence" value="ECO:0007669"/>
    <property type="project" value="TreeGrafter"/>
</dbReference>
<evidence type="ECO:0000256" key="1">
    <source>
        <dbReference type="ARBA" id="ARBA00022679"/>
    </source>
</evidence>
<keyword evidence="3" id="KW-0418">Kinase</keyword>
<name>A0A1F6WBN4_9BACT</name>
<dbReference type="EMBL" id="MFUJ01000016">
    <property type="protein sequence ID" value="OGI79318.1"/>
    <property type="molecule type" value="Genomic_DNA"/>
</dbReference>
<dbReference type="SMART" id="SM00220">
    <property type="entry name" value="S_TKc"/>
    <property type="match status" value="1"/>
</dbReference>
<dbReference type="InterPro" id="IPR045269">
    <property type="entry name" value="Atg1-like"/>
</dbReference>
<evidence type="ECO:0000256" key="4">
    <source>
        <dbReference type="ARBA" id="ARBA00022840"/>
    </source>
</evidence>
<evidence type="ECO:0000313" key="8">
    <source>
        <dbReference type="Proteomes" id="UP000177052"/>
    </source>
</evidence>
<feature type="domain" description="Protein kinase" evidence="6">
    <location>
        <begin position="9"/>
        <end position="270"/>
    </location>
</feature>
<sequence>MLGKTIGGYKIEKFLGHGQFGEVYEASKNGEGFAIKFIRKDFLQKDLEQKVLEREISALKKVSSPYSVKYFEHGDHSENFINYTYIVMELVKGETLRIIFQNSPTPFDEKKAISIVSEILKGLKSIHQAGIIHRDLKPENIKITPDSKIKILDYGLSKIIDYSSITQTGQPIGTFYYMSPEQAKGEKPLHNTSDFYSVGVMLYEALTSQILFYPSNSAEIIYKTINVKPPYPSSINPKISNSTENIILRLLEKEAYKRYKDADEIITELNKKPTKKKILSDSKVNFYPRFIQNDTEVANNYLASNKIDGADFPINLHSTYKKLAKILIANAGSMDFFADPSTNRLTYSSFRKTQGLKALSYAPTGYDPLDVESFSDLGFLKNFVEQVVELQVGNGCSVITAPFFYFDSTNDDWYGVNIKILRESISYVGSKYKQYPISASICTNAELLCRKKEREKIINDFGNCTFDFLQLYIDKICETTVDAQIYNYILTALSIKNFNKTKLIGCRLPPVALGLLTIGFHAITSGLGVLETFDKGVITKEEDMARMPTRFYFPDLLKNIPLTSKSKVQQDILAQEDFLKKSLPDFEFDLKCGCPGCGSNGFSENFQKPRLHFLYCRSTEIKEMNKISNKDRKDYFFERMKKAYAIQLKLIEAGIKLDSPQYLKTWKDILKQF</sequence>
<evidence type="ECO:0000256" key="3">
    <source>
        <dbReference type="ARBA" id="ARBA00022777"/>
    </source>
</evidence>
<dbReference type="Gene3D" id="1.10.510.10">
    <property type="entry name" value="Transferase(Phosphotransferase) domain 1"/>
    <property type="match status" value="1"/>
</dbReference>
<gene>
    <name evidence="7" type="ORF">A3F19_02375</name>
</gene>
<dbReference type="GO" id="GO:0005829">
    <property type="term" value="C:cytosol"/>
    <property type="evidence" value="ECO:0007669"/>
    <property type="project" value="TreeGrafter"/>
</dbReference>
<dbReference type="Proteomes" id="UP000177052">
    <property type="component" value="Unassembled WGS sequence"/>
</dbReference>
<dbReference type="SUPFAM" id="SSF56112">
    <property type="entry name" value="Protein kinase-like (PK-like)"/>
    <property type="match status" value="1"/>
</dbReference>
<dbReference type="GO" id="GO:0005524">
    <property type="term" value="F:ATP binding"/>
    <property type="evidence" value="ECO:0007669"/>
    <property type="project" value="UniProtKB-UniRule"/>
</dbReference>
<comment type="caution">
    <text evidence="7">The sequence shown here is derived from an EMBL/GenBank/DDBJ whole genome shotgun (WGS) entry which is preliminary data.</text>
</comment>
<dbReference type="PANTHER" id="PTHR24348:SF22">
    <property type="entry name" value="NON-SPECIFIC SERINE_THREONINE PROTEIN KINASE"/>
    <property type="match status" value="1"/>
</dbReference>
<dbReference type="CDD" id="cd14014">
    <property type="entry name" value="STKc_PknB_like"/>
    <property type="match status" value="1"/>
</dbReference>
<dbReference type="InterPro" id="IPR017441">
    <property type="entry name" value="Protein_kinase_ATP_BS"/>
</dbReference>
<protein>
    <recommendedName>
        <fullName evidence="6">Protein kinase domain-containing protein</fullName>
    </recommendedName>
</protein>
<evidence type="ECO:0000259" key="6">
    <source>
        <dbReference type="PROSITE" id="PS50011"/>
    </source>
</evidence>
<dbReference type="PANTHER" id="PTHR24348">
    <property type="entry name" value="SERINE/THREONINE-PROTEIN KINASE UNC-51-RELATED"/>
    <property type="match status" value="1"/>
</dbReference>
<evidence type="ECO:0000256" key="2">
    <source>
        <dbReference type="ARBA" id="ARBA00022741"/>
    </source>
</evidence>
<accession>A0A1F6WBN4</accession>
<dbReference type="InterPro" id="IPR011009">
    <property type="entry name" value="Kinase-like_dom_sf"/>
</dbReference>
<feature type="binding site" evidence="5">
    <location>
        <position position="40"/>
    </location>
    <ligand>
        <name>ATP</name>
        <dbReference type="ChEBI" id="CHEBI:30616"/>
    </ligand>
</feature>
<keyword evidence="1" id="KW-0808">Transferase</keyword>
<dbReference type="GO" id="GO:0004674">
    <property type="term" value="F:protein serine/threonine kinase activity"/>
    <property type="evidence" value="ECO:0007669"/>
    <property type="project" value="InterPro"/>
</dbReference>
<reference evidence="7 8" key="1">
    <citation type="journal article" date="2016" name="Nat. Commun.">
        <title>Thousands of microbial genomes shed light on interconnected biogeochemical processes in an aquifer system.</title>
        <authorList>
            <person name="Anantharaman K."/>
            <person name="Brown C.T."/>
            <person name="Hug L.A."/>
            <person name="Sharon I."/>
            <person name="Castelle C.J."/>
            <person name="Probst A.J."/>
            <person name="Thomas B.C."/>
            <person name="Singh A."/>
            <person name="Wilkins M.J."/>
            <person name="Karaoz U."/>
            <person name="Brodie E.L."/>
            <person name="Williams K.H."/>
            <person name="Hubbard S.S."/>
            <person name="Banfield J.F."/>
        </authorList>
    </citation>
    <scope>NUCLEOTIDE SEQUENCE [LARGE SCALE GENOMIC DNA]</scope>
</reference>
<dbReference type="Pfam" id="PF00069">
    <property type="entry name" value="Pkinase"/>
    <property type="match status" value="1"/>
</dbReference>
<keyword evidence="2 5" id="KW-0547">Nucleotide-binding</keyword>
<dbReference type="PROSITE" id="PS00107">
    <property type="entry name" value="PROTEIN_KINASE_ATP"/>
    <property type="match status" value="1"/>
</dbReference>
<evidence type="ECO:0000256" key="5">
    <source>
        <dbReference type="PROSITE-ProRule" id="PRU10141"/>
    </source>
</evidence>
<dbReference type="GO" id="GO:0000407">
    <property type="term" value="C:phagophore assembly site"/>
    <property type="evidence" value="ECO:0007669"/>
    <property type="project" value="TreeGrafter"/>
</dbReference>
<dbReference type="InterPro" id="IPR000719">
    <property type="entry name" value="Prot_kinase_dom"/>
</dbReference>
<proteinExistence type="predicted"/>
<keyword evidence="4 5" id="KW-0067">ATP-binding</keyword>
<dbReference type="PROSITE" id="PS50011">
    <property type="entry name" value="PROTEIN_KINASE_DOM"/>
    <property type="match status" value="1"/>
</dbReference>
<evidence type="ECO:0000313" key="7">
    <source>
        <dbReference type="EMBL" id="OGI79318.1"/>
    </source>
</evidence>